<feature type="region of interest" description="Disordered" evidence="1">
    <location>
        <begin position="1"/>
        <end position="37"/>
    </location>
</feature>
<evidence type="ECO:0000256" key="1">
    <source>
        <dbReference type="SAM" id="MobiDB-lite"/>
    </source>
</evidence>
<comment type="caution">
    <text evidence="2">The sequence shown here is derived from an EMBL/GenBank/DDBJ whole genome shotgun (WGS) entry which is preliminary data.</text>
</comment>
<dbReference type="Proteomes" id="UP001500307">
    <property type="component" value="Unassembled WGS sequence"/>
</dbReference>
<gene>
    <name evidence="2" type="ORF">GCM10023176_28180</name>
</gene>
<feature type="compositionally biased region" description="Polar residues" evidence="1">
    <location>
        <begin position="18"/>
        <end position="35"/>
    </location>
</feature>
<dbReference type="EMBL" id="BAABGU010000014">
    <property type="protein sequence ID" value="GAA4570186.1"/>
    <property type="molecule type" value="Genomic_DNA"/>
</dbReference>
<keyword evidence="3" id="KW-1185">Reference proteome</keyword>
<evidence type="ECO:0000313" key="3">
    <source>
        <dbReference type="Proteomes" id="UP001500307"/>
    </source>
</evidence>
<name>A0ABP8SME4_9ACTN</name>
<protein>
    <submittedName>
        <fullName evidence="2">Uncharacterized protein</fullName>
    </submittedName>
</protein>
<sequence length="69" mass="6959">MPTVTRSAAGSRPPRSSNVSTNSAGGNGYGVTTRSGRARIVPATSRTDALIPPPPQSIAKVLTTAVSLP</sequence>
<accession>A0ABP8SME4</accession>
<proteinExistence type="predicted"/>
<evidence type="ECO:0000313" key="2">
    <source>
        <dbReference type="EMBL" id="GAA4570186.1"/>
    </source>
</evidence>
<feature type="compositionally biased region" description="Low complexity" evidence="1">
    <location>
        <begin position="1"/>
        <end position="17"/>
    </location>
</feature>
<organism evidence="2 3">
    <name type="scientific">Micromonospora coerulea</name>
    <dbReference type="NCBI Taxonomy" id="47856"/>
    <lineage>
        <taxon>Bacteria</taxon>
        <taxon>Bacillati</taxon>
        <taxon>Actinomycetota</taxon>
        <taxon>Actinomycetes</taxon>
        <taxon>Micromonosporales</taxon>
        <taxon>Micromonosporaceae</taxon>
        <taxon>Micromonospora</taxon>
    </lineage>
</organism>
<reference evidence="3" key="1">
    <citation type="journal article" date="2019" name="Int. J. Syst. Evol. Microbiol.">
        <title>The Global Catalogue of Microorganisms (GCM) 10K type strain sequencing project: providing services to taxonomists for standard genome sequencing and annotation.</title>
        <authorList>
            <consortium name="The Broad Institute Genomics Platform"/>
            <consortium name="The Broad Institute Genome Sequencing Center for Infectious Disease"/>
            <person name="Wu L."/>
            <person name="Ma J."/>
        </authorList>
    </citation>
    <scope>NUCLEOTIDE SEQUENCE [LARGE SCALE GENOMIC DNA]</scope>
    <source>
        <strain evidence="3">JCM 3175</strain>
    </source>
</reference>